<dbReference type="PANTHER" id="PTHR11567:SF211">
    <property type="entry name" value="PROSTATIC ACID PHOSPHATASE"/>
    <property type="match status" value="1"/>
</dbReference>
<dbReference type="InterPro" id="IPR050645">
    <property type="entry name" value="Histidine_acid_phosphatase"/>
</dbReference>
<dbReference type="EC" id="3.1.3.2" evidence="3"/>
<evidence type="ECO:0000256" key="1">
    <source>
        <dbReference type="ARBA" id="ARBA00000032"/>
    </source>
</evidence>
<sequence>MGEITDHFISLFYSTKIQQRLSAGLFLKELQSQMNLIENGKKFDAIRIYSTHDVVMAGILKSLGSYNELQPPYGSTIIFEFWSKQKQKKDYVQLYYLNETTTEIPYLLHVGGCGNDEFCSFENFKNNIEKLIPHDLENECSQRVL</sequence>
<keyword evidence="4" id="KW-0732">Signal</keyword>
<dbReference type="Gene3D" id="3.40.50.1240">
    <property type="entry name" value="Phosphoglycerate mutase-like"/>
    <property type="match status" value="1"/>
</dbReference>
<dbReference type="OrthoDB" id="258392at2759"/>
<dbReference type="AlphaFoldDB" id="A0A443S154"/>
<dbReference type="InterPro" id="IPR029033">
    <property type="entry name" value="His_PPase_superfam"/>
</dbReference>
<evidence type="ECO:0000313" key="9">
    <source>
        <dbReference type="Proteomes" id="UP000288716"/>
    </source>
</evidence>
<keyword evidence="9" id="KW-1185">Reference proteome</keyword>
<comment type="catalytic activity">
    <reaction evidence="1">
        <text>a phosphate monoester + H2O = an alcohol + phosphate</text>
        <dbReference type="Rhea" id="RHEA:15017"/>
        <dbReference type="ChEBI" id="CHEBI:15377"/>
        <dbReference type="ChEBI" id="CHEBI:30879"/>
        <dbReference type="ChEBI" id="CHEBI:43474"/>
        <dbReference type="ChEBI" id="CHEBI:67140"/>
        <dbReference type="EC" id="3.1.3.2"/>
    </reaction>
</comment>
<evidence type="ECO:0000256" key="5">
    <source>
        <dbReference type="ARBA" id="ARBA00022801"/>
    </source>
</evidence>
<keyword evidence="6" id="KW-1015">Disulfide bond</keyword>
<dbReference type="STRING" id="299467.A0A443S154"/>
<organism evidence="8 9">
    <name type="scientific">Leptotrombidium deliense</name>
    <dbReference type="NCBI Taxonomy" id="299467"/>
    <lineage>
        <taxon>Eukaryota</taxon>
        <taxon>Metazoa</taxon>
        <taxon>Ecdysozoa</taxon>
        <taxon>Arthropoda</taxon>
        <taxon>Chelicerata</taxon>
        <taxon>Arachnida</taxon>
        <taxon>Acari</taxon>
        <taxon>Acariformes</taxon>
        <taxon>Trombidiformes</taxon>
        <taxon>Prostigmata</taxon>
        <taxon>Anystina</taxon>
        <taxon>Parasitengona</taxon>
        <taxon>Trombiculoidea</taxon>
        <taxon>Trombiculidae</taxon>
        <taxon>Leptotrombidium</taxon>
    </lineage>
</organism>
<comment type="caution">
    <text evidence="8">The sequence shown here is derived from an EMBL/GenBank/DDBJ whole genome shotgun (WGS) entry which is preliminary data.</text>
</comment>
<reference evidence="8 9" key="1">
    <citation type="journal article" date="2018" name="Gigascience">
        <title>Genomes of trombidid mites reveal novel predicted allergens and laterally-transferred genes associated with secondary metabolism.</title>
        <authorList>
            <person name="Dong X."/>
            <person name="Chaisiri K."/>
            <person name="Xia D."/>
            <person name="Armstrong S.D."/>
            <person name="Fang Y."/>
            <person name="Donnelly M.J."/>
            <person name="Kadowaki T."/>
            <person name="McGarry J.W."/>
            <person name="Darby A.C."/>
            <person name="Makepeace B.L."/>
        </authorList>
    </citation>
    <scope>NUCLEOTIDE SEQUENCE [LARGE SCALE GENOMIC DNA]</scope>
    <source>
        <strain evidence="8">UoL-UT</strain>
    </source>
</reference>
<dbReference type="Proteomes" id="UP000288716">
    <property type="component" value="Unassembled WGS sequence"/>
</dbReference>
<name>A0A443S154_9ACAR</name>
<dbReference type="VEuPathDB" id="VectorBase:LDEU010778"/>
<gene>
    <name evidence="8" type="ORF">B4U80_14165</name>
</gene>
<dbReference type="PANTHER" id="PTHR11567">
    <property type="entry name" value="ACID PHOSPHATASE-RELATED"/>
    <property type="match status" value="1"/>
</dbReference>
<keyword evidence="5" id="KW-0378">Hydrolase</keyword>
<evidence type="ECO:0000256" key="7">
    <source>
        <dbReference type="ARBA" id="ARBA00023180"/>
    </source>
</evidence>
<dbReference type="EMBL" id="NCKV01013013">
    <property type="protein sequence ID" value="RWS21262.1"/>
    <property type="molecule type" value="Genomic_DNA"/>
</dbReference>
<evidence type="ECO:0000313" key="8">
    <source>
        <dbReference type="EMBL" id="RWS21262.1"/>
    </source>
</evidence>
<evidence type="ECO:0000256" key="2">
    <source>
        <dbReference type="ARBA" id="ARBA00005375"/>
    </source>
</evidence>
<keyword evidence="7" id="KW-0325">Glycoprotein</keyword>
<evidence type="ECO:0000256" key="3">
    <source>
        <dbReference type="ARBA" id="ARBA00012646"/>
    </source>
</evidence>
<dbReference type="SUPFAM" id="SSF53254">
    <property type="entry name" value="Phosphoglycerate mutase-like"/>
    <property type="match status" value="1"/>
</dbReference>
<dbReference type="InterPro" id="IPR000560">
    <property type="entry name" value="His_Pase_clade-2"/>
</dbReference>
<evidence type="ECO:0000256" key="6">
    <source>
        <dbReference type="ARBA" id="ARBA00023157"/>
    </source>
</evidence>
<dbReference type="GO" id="GO:0003993">
    <property type="term" value="F:acid phosphatase activity"/>
    <property type="evidence" value="ECO:0007669"/>
    <property type="project" value="UniProtKB-EC"/>
</dbReference>
<evidence type="ECO:0000256" key="4">
    <source>
        <dbReference type="ARBA" id="ARBA00022729"/>
    </source>
</evidence>
<protein>
    <recommendedName>
        <fullName evidence="3">acid phosphatase</fullName>
        <ecNumber evidence="3">3.1.3.2</ecNumber>
    </recommendedName>
</protein>
<proteinExistence type="inferred from homology"/>
<dbReference type="Pfam" id="PF00328">
    <property type="entry name" value="His_Phos_2"/>
    <property type="match status" value="1"/>
</dbReference>
<comment type="similarity">
    <text evidence="2">Belongs to the histidine acid phosphatase family.</text>
</comment>
<accession>A0A443S154</accession>